<comment type="caution">
    <text evidence="1">The sequence shown here is derived from an EMBL/GenBank/DDBJ whole genome shotgun (WGS) entry which is preliminary data.</text>
</comment>
<keyword evidence="2" id="KW-1185">Reference proteome</keyword>
<reference evidence="1" key="2">
    <citation type="journal article" date="2022" name="Hortic Res">
        <title>The genome of Dioscorea zingiberensis sheds light on the biosynthesis, origin and evolution of the medicinally important diosgenin saponins.</title>
        <authorList>
            <person name="Li Y."/>
            <person name="Tan C."/>
            <person name="Li Z."/>
            <person name="Guo J."/>
            <person name="Li S."/>
            <person name="Chen X."/>
            <person name="Wang C."/>
            <person name="Dai X."/>
            <person name="Yang H."/>
            <person name="Song W."/>
            <person name="Hou L."/>
            <person name="Xu J."/>
            <person name="Tong Z."/>
            <person name="Xu A."/>
            <person name="Yuan X."/>
            <person name="Wang W."/>
            <person name="Yang Q."/>
            <person name="Chen L."/>
            <person name="Sun Z."/>
            <person name="Wang K."/>
            <person name="Pan B."/>
            <person name="Chen J."/>
            <person name="Bao Y."/>
            <person name="Liu F."/>
            <person name="Qi X."/>
            <person name="Gang D.R."/>
            <person name="Wen J."/>
            <person name="Li J."/>
        </authorList>
    </citation>
    <scope>NUCLEOTIDE SEQUENCE</scope>
    <source>
        <strain evidence="1">Dzin_1.0</strain>
    </source>
</reference>
<reference evidence="1" key="1">
    <citation type="submission" date="2021-03" db="EMBL/GenBank/DDBJ databases">
        <authorList>
            <person name="Li Z."/>
            <person name="Yang C."/>
        </authorList>
    </citation>
    <scope>NUCLEOTIDE SEQUENCE</scope>
    <source>
        <strain evidence="1">Dzin_1.0</strain>
        <tissue evidence="1">Leaf</tissue>
    </source>
</reference>
<organism evidence="1 2">
    <name type="scientific">Dioscorea zingiberensis</name>
    <dbReference type="NCBI Taxonomy" id="325984"/>
    <lineage>
        <taxon>Eukaryota</taxon>
        <taxon>Viridiplantae</taxon>
        <taxon>Streptophyta</taxon>
        <taxon>Embryophyta</taxon>
        <taxon>Tracheophyta</taxon>
        <taxon>Spermatophyta</taxon>
        <taxon>Magnoliopsida</taxon>
        <taxon>Liliopsida</taxon>
        <taxon>Dioscoreales</taxon>
        <taxon>Dioscoreaceae</taxon>
        <taxon>Dioscorea</taxon>
    </lineage>
</organism>
<dbReference type="PANTHER" id="PTHR33710:SF71">
    <property type="entry name" value="ENDONUCLEASE_EXONUCLEASE_PHOSPHATASE DOMAIN-CONTAINING PROTEIN"/>
    <property type="match status" value="1"/>
</dbReference>
<proteinExistence type="predicted"/>
<dbReference type="EMBL" id="JAGGNH010000006">
    <property type="protein sequence ID" value="KAJ0969474.1"/>
    <property type="molecule type" value="Genomic_DNA"/>
</dbReference>
<dbReference type="OrthoDB" id="682716at2759"/>
<gene>
    <name evidence="1" type="ORF">J5N97_022351</name>
</gene>
<evidence type="ECO:0000313" key="2">
    <source>
        <dbReference type="Proteomes" id="UP001085076"/>
    </source>
</evidence>
<dbReference type="Proteomes" id="UP001085076">
    <property type="component" value="Miscellaneous, Linkage group lg06"/>
</dbReference>
<dbReference type="PANTHER" id="PTHR33710">
    <property type="entry name" value="BNAC02G09200D PROTEIN"/>
    <property type="match status" value="1"/>
</dbReference>
<name>A0A9D5CAS9_9LILI</name>
<accession>A0A9D5CAS9</accession>
<dbReference type="AlphaFoldDB" id="A0A9D5CAS9"/>
<dbReference type="InterPro" id="IPR036691">
    <property type="entry name" value="Endo/exonu/phosph_ase_sf"/>
</dbReference>
<sequence length="285" mass="34438">MKTKLFNCFIAHNNLHELKFLGSLFTWCNNQAGYSRIYARLDRILANHEWLDQAPSYQVTHLARCQSDHSPLLLNIKNQDPPRRKPFRFDNNWIHLEECRESVANIWTCDNTRNPMHDLSHKFHMLKQDLNKKCKGSSQRIEKDITNTEEEIRQIEANEFNTHNSYQGWTKLRTLYNKQKALLRQNTTFLAQRSRMQWLQNGDCNSKFFHNMTKNHRHNNRINHLRDKNGKLLTDPIEIVLKLPTLFLIYHKSQTRERKDRKYNTMERKRREWEKETENFISCQK</sequence>
<protein>
    <submittedName>
        <fullName evidence="1">Uncharacterized protein</fullName>
    </submittedName>
</protein>
<dbReference type="SUPFAM" id="SSF56219">
    <property type="entry name" value="DNase I-like"/>
    <property type="match status" value="1"/>
</dbReference>
<evidence type="ECO:0000313" key="1">
    <source>
        <dbReference type="EMBL" id="KAJ0969474.1"/>
    </source>
</evidence>